<dbReference type="EMBL" id="VSSQ01000001">
    <property type="protein sequence ID" value="MPL54998.1"/>
    <property type="molecule type" value="Genomic_DNA"/>
</dbReference>
<proteinExistence type="predicted"/>
<protein>
    <submittedName>
        <fullName evidence="1">Uncharacterized protein</fullName>
    </submittedName>
</protein>
<dbReference type="AlphaFoldDB" id="A0A644SK13"/>
<reference evidence="1" key="1">
    <citation type="submission" date="2019-08" db="EMBL/GenBank/DDBJ databases">
        <authorList>
            <person name="Kucharzyk K."/>
            <person name="Murdoch R.W."/>
            <person name="Higgins S."/>
            <person name="Loffler F."/>
        </authorList>
    </citation>
    <scope>NUCLEOTIDE SEQUENCE</scope>
</reference>
<gene>
    <name evidence="1" type="ORF">SDC9_00465</name>
</gene>
<comment type="caution">
    <text evidence="1">The sequence shown here is derived from an EMBL/GenBank/DDBJ whole genome shotgun (WGS) entry which is preliminary data.</text>
</comment>
<sequence length="80" mass="9144">MKNYYVDKVNVIVDGNESVIEVIAGSGYDLNVVKRVAIQRAKERFPNSEKFATVLISHEEYTYEEYKTVTGSNPGWIIEK</sequence>
<name>A0A644SK13_9ZZZZ</name>
<accession>A0A644SK13</accession>
<organism evidence="1">
    <name type="scientific">bioreactor metagenome</name>
    <dbReference type="NCBI Taxonomy" id="1076179"/>
    <lineage>
        <taxon>unclassified sequences</taxon>
        <taxon>metagenomes</taxon>
        <taxon>ecological metagenomes</taxon>
    </lineage>
</organism>
<evidence type="ECO:0000313" key="1">
    <source>
        <dbReference type="EMBL" id="MPL54998.1"/>
    </source>
</evidence>